<keyword evidence="7" id="KW-1185">Reference proteome</keyword>
<dbReference type="SUPFAM" id="SSF53850">
    <property type="entry name" value="Periplasmic binding protein-like II"/>
    <property type="match status" value="1"/>
</dbReference>
<dbReference type="Pfam" id="PF03466">
    <property type="entry name" value="LysR_substrate"/>
    <property type="match status" value="1"/>
</dbReference>
<dbReference type="CDD" id="cd08474">
    <property type="entry name" value="PBP2_CrgA_like_5"/>
    <property type="match status" value="1"/>
</dbReference>
<organism evidence="6 7">
    <name type="scientific">Pseudomonas alliivorans</name>
    <dbReference type="NCBI Taxonomy" id="2810613"/>
    <lineage>
        <taxon>Bacteria</taxon>
        <taxon>Pseudomonadati</taxon>
        <taxon>Pseudomonadota</taxon>
        <taxon>Gammaproteobacteria</taxon>
        <taxon>Pseudomonadales</taxon>
        <taxon>Pseudomonadaceae</taxon>
        <taxon>Pseudomonas</taxon>
    </lineage>
</organism>
<dbReference type="PROSITE" id="PS50931">
    <property type="entry name" value="HTH_LYSR"/>
    <property type="match status" value="1"/>
</dbReference>
<dbReference type="InterPro" id="IPR058163">
    <property type="entry name" value="LysR-type_TF_proteobact-type"/>
</dbReference>
<keyword evidence="2" id="KW-0805">Transcription regulation</keyword>
<gene>
    <name evidence="6" type="ORF">JTJ32_03040</name>
</gene>
<name>A0ABS4C0Y8_9PSED</name>
<evidence type="ECO:0000256" key="3">
    <source>
        <dbReference type="ARBA" id="ARBA00023125"/>
    </source>
</evidence>
<sequence length="347" mass="38386">MKILAASTMVVNDNDVNSHKHGYSMSKKVIIQSPRCAEGAEGSLPLPPVHLPGLLTFEAAARHLNFARAAAEIGVTPTAVSRTIKSVEAQLNVRLFNRTTRSVSLTEAGASLNAALAPALALIRDSLSQVSLVTDQPSGTVRLNSSYVAYRILIEPHLTAFMEQFPLINVEVSLDNQLGDIVNAGFDIGMRMGKRVQNDMVAVQLGATQKRIVVAAPDYFSTLAEPQTLEQLLKHNCIRQRYSVGGRFFEWRFEDGGQMVQVDVQGRFIFDEMRSVLDAAIQGHGIGFVFEDFAKQELENGTLRQVLKQHSGMDDAFHLYYPHRKHMPGKLRAFVDFMRSANEVGNF</sequence>
<accession>A0ABS4C0Y8</accession>
<evidence type="ECO:0000313" key="7">
    <source>
        <dbReference type="Proteomes" id="UP000673197"/>
    </source>
</evidence>
<reference evidence="6 7" key="1">
    <citation type="journal article" date="2022" name="Syst. Appl. Microbiol.">
        <title>Pseudomonas alliivorans sp. nov., a plant-pathogenic bacterium isolated from onion foliage in Georgia, USA.</title>
        <authorList>
            <person name="Zhao M."/>
            <person name="Tyson C."/>
            <person name="Chen H.C."/>
            <person name="Paudel S."/>
            <person name="Gitaitis R."/>
            <person name="Kvitko B."/>
            <person name="Dutta B."/>
        </authorList>
    </citation>
    <scope>NUCLEOTIDE SEQUENCE [LARGE SCALE GENOMIC DNA]</scope>
    <source>
        <strain evidence="6 7">20GA0068</strain>
    </source>
</reference>
<evidence type="ECO:0000256" key="4">
    <source>
        <dbReference type="ARBA" id="ARBA00023163"/>
    </source>
</evidence>
<dbReference type="InterPro" id="IPR036388">
    <property type="entry name" value="WH-like_DNA-bd_sf"/>
</dbReference>
<dbReference type="InterPro" id="IPR036390">
    <property type="entry name" value="WH_DNA-bd_sf"/>
</dbReference>
<dbReference type="InterPro" id="IPR005119">
    <property type="entry name" value="LysR_subst-bd"/>
</dbReference>
<keyword evidence="4" id="KW-0804">Transcription</keyword>
<dbReference type="Pfam" id="PF00126">
    <property type="entry name" value="HTH_1"/>
    <property type="match status" value="1"/>
</dbReference>
<feature type="domain" description="HTH lysR-type" evidence="5">
    <location>
        <begin position="54"/>
        <end position="106"/>
    </location>
</feature>
<comment type="similarity">
    <text evidence="1">Belongs to the LysR transcriptional regulatory family.</text>
</comment>
<dbReference type="SUPFAM" id="SSF46785">
    <property type="entry name" value="Winged helix' DNA-binding domain"/>
    <property type="match status" value="1"/>
</dbReference>
<dbReference type="EMBL" id="JAFFZW010000001">
    <property type="protein sequence ID" value="MBP0944301.1"/>
    <property type="molecule type" value="Genomic_DNA"/>
</dbReference>
<dbReference type="Proteomes" id="UP000673197">
    <property type="component" value="Unassembled WGS sequence"/>
</dbReference>
<comment type="caution">
    <text evidence="6">The sequence shown here is derived from an EMBL/GenBank/DDBJ whole genome shotgun (WGS) entry which is preliminary data.</text>
</comment>
<dbReference type="PANTHER" id="PTHR30537">
    <property type="entry name" value="HTH-TYPE TRANSCRIPTIONAL REGULATOR"/>
    <property type="match status" value="1"/>
</dbReference>
<evidence type="ECO:0000256" key="2">
    <source>
        <dbReference type="ARBA" id="ARBA00023015"/>
    </source>
</evidence>
<dbReference type="Gene3D" id="1.10.10.10">
    <property type="entry name" value="Winged helix-like DNA-binding domain superfamily/Winged helix DNA-binding domain"/>
    <property type="match status" value="1"/>
</dbReference>
<dbReference type="InterPro" id="IPR000847">
    <property type="entry name" value="LysR_HTH_N"/>
</dbReference>
<dbReference type="RefSeq" id="WP_210040775.1">
    <property type="nucleotide sequence ID" value="NZ_JAFFZW010000001.1"/>
</dbReference>
<keyword evidence="3" id="KW-0238">DNA-binding</keyword>
<proteinExistence type="inferred from homology"/>
<evidence type="ECO:0000313" key="6">
    <source>
        <dbReference type="EMBL" id="MBP0944301.1"/>
    </source>
</evidence>
<evidence type="ECO:0000256" key="1">
    <source>
        <dbReference type="ARBA" id="ARBA00009437"/>
    </source>
</evidence>
<dbReference type="PANTHER" id="PTHR30537:SF1">
    <property type="entry name" value="HTH-TYPE TRANSCRIPTIONAL REGULATOR PGRR"/>
    <property type="match status" value="1"/>
</dbReference>
<protein>
    <submittedName>
        <fullName evidence="6">LysR family transcriptional regulator</fullName>
    </submittedName>
</protein>
<dbReference type="Gene3D" id="3.40.190.290">
    <property type="match status" value="1"/>
</dbReference>
<evidence type="ECO:0000259" key="5">
    <source>
        <dbReference type="PROSITE" id="PS50931"/>
    </source>
</evidence>